<evidence type="ECO:0000313" key="2">
    <source>
        <dbReference type="Proteomes" id="UP001341281"/>
    </source>
</evidence>
<proteinExistence type="predicted"/>
<gene>
    <name evidence="1" type="ORF">U9M48_018680</name>
</gene>
<dbReference type="Proteomes" id="UP001341281">
    <property type="component" value="Chromosome 04"/>
</dbReference>
<dbReference type="AlphaFoldDB" id="A0AAQ3TAM7"/>
<sequence>MSDVVFVTQMKSFNTYFLIVLLPGNLDTIMECSSKKKKKTATQVSMSIFRDLSYGDFCQP</sequence>
<name>A0AAQ3TAM7_PASNO</name>
<dbReference type="EMBL" id="CP144748">
    <property type="protein sequence ID" value="WVZ69968.1"/>
    <property type="molecule type" value="Genomic_DNA"/>
</dbReference>
<reference evidence="1 2" key="1">
    <citation type="submission" date="2024-02" db="EMBL/GenBank/DDBJ databases">
        <title>High-quality chromosome-scale genome assembly of Pensacola bahiagrass (Paspalum notatum Flugge var. saurae).</title>
        <authorList>
            <person name="Vega J.M."/>
            <person name="Podio M."/>
            <person name="Orjuela J."/>
            <person name="Siena L.A."/>
            <person name="Pessino S.C."/>
            <person name="Combes M.C."/>
            <person name="Mariac C."/>
            <person name="Albertini E."/>
            <person name="Pupilli F."/>
            <person name="Ortiz J.P.A."/>
            <person name="Leblanc O."/>
        </authorList>
    </citation>
    <scope>NUCLEOTIDE SEQUENCE [LARGE SCALE GENOMIC DNA]</scope>
    <source>
        <strain evidence="1">R1</strain>
        <tissue evidence="1">Leaf</tissue>
    </source>
</reference>
<organism evidence="1 2">
    <name type="scientific">Paspalum notatum var. saurae</name>
    <dbReference type="NCBI Taxonomy" id="547442"/>
    <lineage>
        <taxon>Eukaryota</taxon>
        <taxon>Viridiplantae</taxon>
        <taxon>Streptophyta</taxon>
        <taxon>Embryophyta</taxon>
        <taxon>Tracheophyta</taxon>
        <taxon>Spermatophyta</taxon>
        <taxon>Magnoliopsida</taxon>
        <taxon>Liliopsida</taxon>
        <taxon>Poales</taxon>
        <taxon>Poaceae</taxon>
        <taxon>PACMAD clade</taxon>
        <taxon>Panicoideae</taxon>
        <taxon>Andropogonodae</taxon>
        <taxon>Paspaleae</taxon>
        <taxon>Paspalinae</taxon>
        <taxon>Paspalum</taxon>
    </lineage>
</organism>
<evidence type="ECO:0000313" key="1">
    <source>
        <dbReference type="EMBL" id="WVZ69968.1"/>
    </source>
</evidence>
<protein>
    <submittedName>
        <fullName evidence="1">Uncharacterized protein</fullName>
    </submittedName>
</protein>
<keyword evidence="2" id="KW-1185">Reference proteome</keyword>
<accession>A0AAQ3TAM7</accession>